<name>A0A517DPY5_9FIRM</name>
<dbReference type="InterPro" id="IPR036412">
    <property type="entry name" value="HAD-like_sf"/>
</dbReference>
<keyword evidence="2" id="KW-1185">Reference proteome</keyword>
<dbReference type="NCBIfam" id="TIGR01549">
    <property type="entry name" value="HAD-SF-IA-v1"/>
    <property type="match status" value="1"/>
</dbReference>
<gene>
    <name evidence="1" type="ORF">SPTER_06090</name>
</gene>
<dbReference type="InterPro" id="IPR023198">
    <property type="entry name" value="PGP-like_dom2"/>
</dbReference>
<dbReference type="InterPro" id="IPR006439">
    <property type="entry name" value="HAD-SF_hydro_IA"/>
</dbReference>
<dbReference type="RefSeq" id="WP_144348997.1">
    <property type="nucleotide sequence ID" value="NZ_CP036259.1"/>
</dbReference>
<dbReference type="OrthoDB" id="9797743at2"/>
<dbReference type="InterPro" id="IPR041492">
    <property type="entry name" value="HAD_2"/>
</dbReference>
<dbReference type="AlphaFoldDB" id="A0A517DPY5"/>
<dbReference type="SFLD" id="SFLDG01129">
    <property type="entry name" value="C1.5:_HAD__Beta-PGM__Phosphata"/>
    <property type="match status" value="1"/>
</dbReference>
<dbReference type="Proteomes" id="UP000320776">
    <property type="component" value="Chromosome"/>
</dbReference>
<dbReference type="PANTHER" id="PTHR18901">
    <property type="entry name" value="2-DEOXYGLUCOSE-6-PHOSPHATE PHOSPHATASE 2"/>
    <property type="match status" value="1"/>
</dbReference>
<dbReference type="GO" id="GO:0016787">
    <property type="term" value="F:hydrolase activity"/>
    <property type="evidence" value="ECO:0007669"/>
    <property type="project" value="UniProtKB-KW"/>
</dbReference>
<protein>
    <submittedName>
        <fullName evidence="1">Phosphorylated carbohydrates phosphatase</fullName>
        <ecNumber evidence="1">3.1.3.-</ecNumber>
    </submittedName>
</protein>
<accession>A0A517DPY5</accession>
<sequence>MKEIELIIFDMDGLMFDTERPAFIAWQEAAACCGYEVDDVIYKRTIGSNAQRTRAIYLQHFGEAFPYERVKEELRNLRSHAKETGVPIKDGLYELLDYLNKTKVKKAVATSTSRERALELLAKAGVIGCFDCVLCGDEIKESKPHPEIFLKVAGQLGCSPEKCLVLEDSEAGILAAHAAGMLPIMVPDMKQPEEEIKVLLYKQLLNLYDVRAFLAEVFY</sequence>
<evidence type="ECO:0000313" key="2">
    <source>
        <dbReference type="Proteomes" id="UP000320776"/>
    </source>
</evidence>
<keyword evidence="1" id="KW-0378">Hydrolase</keyword>
<dbReference type="Gene3D" id="3.40.50.1000">
    <property type="entry name" value="HAD superfamily/HAD-like"/>
    <property type="match status" value="1"/>
</dbReference>
<dbReference type="SUPFAM" id="SSF56784">
    <property type="entry name" value="HAD-like"/>
    <property type="match status" value="1"/>
</dbReference>
<dbReference type="Pfam" id="PF13419">
    <property type="entry name" value="HAD_2"/>
    <property type="match status" value="1"/>
</dbReference>
<dbReference type="NCBIfam" id="TIGR01509">
    <property type="entry name" value="HAD-SF-IA-v3"/>
    <property type="match status" value="1"/>
</dbReference>
<organism evidence="1 2">
    <name type="scientific">Sporomusa termitida</name>
    <dbReference type="NCBI Taxonomy" id="2377"/>
    <lineage>
        <taxon>Bacteria</taxon>
        <taxon>Bacillati</taxon>
        <taxon>Bacillota</taxon>
        <taxon>Negativicutes</taxon>
        <taxon>Selenomonadales</taxon>
        <taxon>Sporomusaceae</taxon>
        <taxon>Sporomusa</taxon>
    </lineage>
</organism>
<dbReference type="SFLD" id="SFLDS00003">
    <property type="entry name" value="Haloacid_Dehalogenase"/>
    <property type="match status" value="1"/>
</dbReference>
<evidence type="ECO:0000313" key="1">
    <source>
        <dbReference type="EMBL" id="QDR79336.1"/>
    </source>
</evidence>
<dbReference type="PANTHER" id="PTHR18901:SF38">
    <property type="entry name" value="PSEUDOURIDINE-5'-PHOSPHATASE"/>
    <property type="match status" value="1"/>
</dbReference>
<dbReference type="EC" id="3.1.3.-" evidence="1"/>
<dbReference type="Gene3D" id="1.10.150.240">
    <property type="entry name" value="Putative phosphatase, domain 2"/>
    <property type="match status" value="1"/>
</dbReference>
<dbReference type="EMBL" id="CP036259">
    <property type="protein sequence ID" value="QDR79336.1"/>
    <property type="molecule type" value="Genomic_DNA"/>
</dbReference>
<proteinExistence type="predicted"/>
<dbReference type="InterPro" id="IPR023214">
    <property type="entry name" value="HAD_sf"/>
</dbReference>
<reference evidence="1 2" key="1">
    <citation type="submission" date="2019-02" db="EMBL/GenBank/DDBJ databases">
        <title>Closed genome of Sporomusa termitida DSM 4440.</title>
        <authorList>
            <person name="Poehlein A."/>
            <person name="Daniel R."/>
        </authorList>
    </citation>
    <scope>NUCLEOTIDE SEQUENCE [LARGE SCALE GENOMIC DNA]</scope>
    <source>
        <strain evidence="1 2">DSM 4440</strain>
    </source>
</reference>
<dbReference type="SFLD" id="SFLDG01135">
    <property type="entry name" value="C1.5.6:_HAD__Beta-PGM__Phospha"/>
    <property type="match status" value="1"/>
</dbReference>
<dbReference type="KEGG" id="sted:SPTER_06090"/>